<evidence type="ECO:0000256" key="9">
    <source>
        <dbReference type="NCBIfam" id="TIGR00187"/>
    </source>
</evidence>
<protein>
    <recommendedName>
        <fullName evidence="5 9">Riboflavin synthase</fullName>
        <ecNumber evidence="4 9">2.5.1.9</ecNumber>
    </recommendedName>
</protein>
<dbReference type="NCBIfam" id="TIGR00187">
    <property type="entry name" value="ribE"/>
    <property type="match status" value="1"/>
</dbReference>
<dbReference type="Pfam" id="PF00677">
    <property type="entry name" value="Lum_binding"/>
    <property type="match status" value="2"/>
</dbReference>
<evidence type="ECO:0000256" key="10">
    <source>
        <dbReference type="PROSITE-ProRule" id="PRU00524"/>
    </source>
</evidence>
<dbReference type="STRING" id="1167632.GCA_000286335_01722"/>
<dbReference type="NCBIfam" id="NF006767">
    <property type="entry name" value="PRK09289.1"/>
    <property type="match status" value="1"/>
</dbReference>
<keyword evidence="7 12" id="KW-0808">Transferase</keyword>
<dbReference type="PROSITE" id="PS51177">
    <property type="entry name" value="LUMAZINE_BIND"/>
    <property type="match status" value="2"/>
</dbReference>
<feature type="domain" description="Lumazine-binding" evidence="11">
    <location>
        <begin position="97"/>
        <end position="193"/>
    </location>
</feature>
<dbReference type="InterPro" id="IPR001783">
    <property type="entry name" value="Lumazine-bd"/>
</dbReference>
<comment type="caution">
    <text evidence="12">The sequence shown here is derived from an EMBL/GenBank/DDBJ whole genome shotgun (WGS) entry which is preliminary data.</text>
</comment>
<gene>
    <name evidence="12" type="ORF">BU072_06890</name>
</gene>
<evidence type="ECO:0000256" key="4">
    <source>
        <dbReference type="ARBA" id="ARBA00012827"/>
    </source>
</evidence>
<evidence type="ECO:0000256" key="5">
    <source>
        <dbReference type="ARBA" id="ARBA00013950"/>
    </source>
</evidence>
<feature type="repeat" description="Lumazine-binding" evidence="10">
    <location>
        <begin position="1"/>
        <end position="96"/>
    </location>
</feature>
<evidence type="ECO:0000313" key="12">
    <source>
        <dbReference type="EMBL" id="PTI29745.1"/>
    </source>
</evidence>
<evidence type="ECO:0000256" key="1">
    <source>
        <dbReference type="ARBA" id="ARBA00000968"/>
    </source>
</evidence>
<evidence type="ECO:0000256" key="8">
    <source>
        <dbReference type="ARBA" id="ARBA00022737"/>
    </source>
</evidence>
<dbReference type="SUPFAM" id="SSF63380">
    <property type="entry name" value="Riboflavin synthase domain-like"/>
    <property type="match status" value="2"/>
</dbReference>
<dbReference type="InterPro" id="IPR017938">
    <property type="entry name" value="Riboflavin_synthase-like_b-brl"/>
</dbReference>
<dbReference type="GO" id="GO:0004746">
    <property type="term" value="F:riboflavin synthase activity"/>
    <property type="evidence" value="ECO:0007669"/>
    <property type="project" value="UniProtKB-UniRule"/>
</dbReference>
<evidence type="ECO:0000259" key="11">
    <source>
        <dbReference type="PROSITE" id="PS51177"/>
    </source>
</evidence>
<feature type="repeat" description="Lumazine-binding" evidence="10">
    <location>
        <begin position="97"/>
        <end position="193"/>
    </location>
</feature>
<dbReference type="Proteomes" id="UP000241209">
    <property type="component" value="Unassembled WGS sequence"/>
</dbReference>
<dbReference type="FunFam" id="2.40.30.20:FF:000003">
    <property type="entry name" value="Riboflavin synthase, alpha subunit"/>
    <property type="match status" value="1"/>
</dbReference>
<evidence type="ECO:0000256" key="2">
    <source>
        <dbReference type="ARBA" id="ARBA00002803"/>
    </source>
</evidence>
<dbReference type="InterPro" id="IPR026017">
    <property type="entry name" value="Lumazine-bd_dom"/>
</dbReference>
<evidence type="ECO:0000256" key="7">
    <source>
        <dbReference type="ARBA" id="ARBA00022679"/>
    </source>
</evidence>
<evidence type="ECO:0000256" key="3">
    <source>
        <dbReference type="ARBA" id="ARBA00004887"/>
    </source>
</evidence>
<dbReference type="EMBL" id="PZFK01000011">
    <property type="protein sequence ID" value="PTI29745.1"/>
    <property type="molecule type" value="Genomic_DNA"/>
</dbReference>
<dbReference type="PANTHER" id="PTHR21098">
    <property type="entry name" value="RIBOFLAVIN SYNTHASE ALPHA CHAIN"/>
    <property type="match status" value="1"/>
</dbReference>
<comment type="function">
    <text evidence="2">Catalyzes the dismutation of two molecules of 6,7-dimethyl-8-ribityllumazine, resulting in the formation of riboflavin and 5-amino-6-(D-ribitylamino)uracil.</text>
</comment>
<keyword evidence="6" id="KW-0686">Riboflavin biosynthesis</keyword>
<dbReference type="PANTHER" id="PTHR21098:SF12">
    <property type="entry name" value="RIBOFLAVIN SYNTHASE"/>
    <property type="match status" value="1"/>
</dbReference>
<dbReference type="Gene3D" id="2.40.30.20">
    <property type="match status" value="2"/>
</dbReference>
<accession>A0A2T4PTP9</accession>
<comment type="catalytic activity">
    <reaction evidence="1">
        <text>2 6,7-dimethyl-8-(1-D-ribityl)lumazine + H(+) = 5-amino-6-(D-ribitylamino)uracil + riboflavin</text>
        <dbReference type="Rhea" id="RHEA:20772"/>
        <dbReference type="ChEBI" id="CHEBI:15378"/>
        <dbReference type="ChEBI" id="CHEBI:15934"/>
        <dbReference type="ChEBI" id="CHEBI:57986"/>
        <dbReference type="ChEBI" id="CHEBI:58201"/>
        <dbReference type="EC" id="2.5.1.9"/>
    </reaction>
</comment>
<sequence length="210" mass="23397">MFTGIIETVGVIKNATTQSGVKTLIIEAPEITDDLSLGDSVAINGVCLTVTERQASIFKVEVITGTISVTYLEHLKTNDKVNLERAMLANGRFGGHFVSGHVDGKGVIKHITKRKDEWIIEIATDAQLLGQMIDKGSITVDGVSLTIFKLYQHKFEIHLIPETRERTVFVHKKQGDEVHIETDLLFKYVQKITHQNNSNLSQEKLLNLGF</sequence>
<evidence type="ECO:0000256" key="6">
    <source>
        <dbReference type="ARBA" id="ARBA00022619"/>
    </source>
</evidence>
<evidence type="ECO:0000313" key="13">
    <source>
        <dbReference type="Proteomes" id="UP000241209"/>
    </source>
</evidence>
<dbReference type="EC" id="2.5.1.9" evidence="4 9"/>
<organism evidence="12 13">
    <name type="scientific">Mammaliicoccus vitulinus</name>
    <dbReference type="NCBI Taxonomy" id="71237"/>
    <lineage>
        <taxon>Bacteria</taxon>
        <taxon>Bacillati</taxon>
        <taxon>Bacillota</taxon>
        <taxon>Bacilli</taxon>
        <taxon>Bacillales</taxon>
        <taxon>Staphylococcaceae</taxon>
        <taxon>Mammaliicoccus</taxon>
    </lineage>
</organism>
<dbReference type="AlphaFoldDB" id="A0A2T4PTP9"/>
<proteinExistence type="predicted"/>
<dbReference type="GO" id="GO:0009231">
    <property type="term" value="P:riboflavin biosynthetic process"/>
    <property type="evidence" value="ECO:0007669"/>
    <property type="project" value="UniProtKB-KW"/>
</dbReference>
<feature type="domain" description="Lumazine-binding" evidence="11">
    <location>
        <begin position="1"/>
        <end position="96"/>
    </location>
</feature>
<dbReference type="InterPro" id="IPR023366">
    <property type="entry name" value="ATP_synth_asu-like_sf"/>
</dbReference>
<name>A0A2T4PTP9_9STAP</name>
<dbReference type="RefSeq" id="WP_107557004.1">
    <property type="nucleotide sequence ID" value="NZ_CANQVP010000005.1"/>
</dbReference>
<dbReference type="NCBIfam" id="NF009566">
    <property type="entry name" value="PRK13020.1"/>
    <property type="match status" value="1"/>
</dbReference>
<dbReference type="CDD" id="cd00402">
    <property type="entry name" value="Riboflavin_synthase_like"/>
    <property type="match status" value="1"/>
</dbReference>
<keyword evidence="8" id="KW-0677">Repeat</keyword>
<reference evidence="12 13" key="1">
    <citation type="journal article" date="2016" name="Front. Microbiol.">
        <title>Comprehensive Phylogenetic Analysis of Bovine Non-aureus Staphylococci Species Based on Whole-Genome Sequencing.</title>
        <authorList>
            <person name="Naushad S."/>
            <person name="Barkema H.W."/>
            <person name="Luby C."/>
            <person name="Condas L.A."/>
            <person name="Nobrega D.B."/>
            <person name="Carson D.A."/>
            <person name="De Buck J."/>
        </authorList>
    </citation>
    <scope>NUCLEOTIDE SEQUENCE [LARGE SCALE GENOMIC DNA]</scope>
    <source>
        <strain evidence="12 13">SNUC 2204</strain>
    </source>
</reference>
<dbReference type="PIRSF" id="PIRSF000498">
    <property type="entry name" value="Riboflavin_syn_A"/>
    <property type="match status" value="1"/>
</dbReference>
<comment type="pathway">
    <text evidence="3">Cofactor biosynthesis; riboflavin biosynthesis; riboflavin from 2-hydroxy-3-oxobutyl phosphate and 5-amino-6-(D-ribitylamino)uracil: step 2/2.</text>
</comment>